<dbReference type="AlphaFoldDB" id="A0A1M5DDH8"/>
<dbReference type="EMBL" id="FQUT01000005">
    <property type="protein sequence ID" value="SHF64976.1"/>
    <property type="molecule type" value="Genomic_DNA"/>
</dbReference>
<dbReference type="Proteomes" id="UP000184518">
    <property type="component" value="Unassembled WGS sequence"/>
</dbReference>
<keyword evidence="2" id="KW-1185">Reference proteome</keyword>
<sequence>MNKEYLNVVLLDHHEDHRSLFQNVFKEIKINVKCLSFDDEESLMRYLKKKQNPIPEIAFLSYTVFNKDNSEVFLKIKSECKQDHLVTVIYSDSMSASQEELVFVKGANIAMELSDNYKDMKNKINEIMMIMWQYHTSGLNKNNFIMKV</sequence>
<evidence type="ECO:0008006" key="3">
    <source>
        <dbReference type="Google" id="ProtNLM"/>
    </source>
</evidence>
<dbReference type="RefSeq" id="WP_072957824.1">
    <property type="nucleotide sequence ID" value="NZ_FQUT01000005.1"/>
</dbReference>
<dbReference type="STRING" id="1416778.SAMN05443633_105255"/>
<evidence type="ECO:0000313" key="2">
    <source>
        <dbReference type="Proteomes" id="UP000184518"/>
    </source>
</evidence>
<evidence type="ECO:0000313" key="1">
    <source>
        <dbReference type="EMBL" id="SHF64976.1"/>
    </source>
</evidence>
<reference evidence="2" key="1">
    <citation type="submission" date="2016-11" db="EMBL/GenBank/DDBJ databases">
        <authorList>
            <person name="Varghese N."/>
            <person name="Submissions S."/>
        </authorList>
    </citation>
    <scope>NUCLEOTIDE SEQUENCE [LARGE SCALE GENOMIC DNA]</scope>
    <source>
        <strain evidence="2">DSM 27619</strain>
    </source>
</reference>
<accession>A0A1M5DDH8</accession>
<proteinExistence type="predicted"/>
<name>A0A1M5DDH8_9FLAO</name>
<protein>
    <recommendedName>
        <fullName evidence="3">Response regulator receiver domain-containing protein</fullName>
    </recommendedName>
</protein>
<dbReference type="OrthoDB" id="7631574at2"/>
<organism evidence="1 2">
    <name type="scientific">Chryseobacterium arachidis</name>
    <dbReference type="NCBI Taxonomy" id="1416778"/>
    <lineage>
        <taxon>Bacteria</taxon>
        <taxon>Pseudomonadati</taxon>
        <taxon>Bacteroidota</taxon>
        <taxon>Flavobacteriia</taxon>
        <taxon>Flavobacteriales</taxon>
        <taxon>Weeksellaceae</taxon>
        <taxon>Chryseobacterium group</taxon>
        <taxon>Chryseobacterium</taxon>
    </lineage>
</organism>
<gene>
    <name evidence="1" type="ORF">SAMN05443633_105255</name>
</gene>